<reference evidence="1 2" key="1">
    <citation type="submission" date="2021-06" db="EMBL/GenBank/DDBJ databases">
        <title>Caerostris extrusa draft genome.</title>
        <authorList>
            <person name="Kono N."/>
            <person name="Arakawa K."/>
        </authorList>
    </citation>
    <scope>NUCLEOTIDE SEQUENCE [LARGE SCALE GENOMIC DNA]</scope>
</reference>
<evidence type="ECO:0000313" key="1">
    <source>
        <dbReference type="EMBL" id="GIX84259.1"/>
    </source>
</evidence>
<organism evidence="1 2">
    <name type="scientific">Caerostris extrusa</name>
    <name type="common">Bark spider</name>
    <name type="synonym">Caerostris bankana</name>
    <dbReference type="NCBI Taxonomy" id="172846"/>
    <lineage>
        <taxon>Eukaryota</taxon>
        <taxon>Metazoa</taxon>
        <taxon>Ecdysozoa</taxon>
        <taxon>Arthropoda</taxon>
        <taxon>Chelicerata</taxon>
        <taxon>Arachnida</taxon>
        <taxon>Araneae</taxon>
        <taxon>Araneomorphae</taxon>
        <taxon>Entelegynae</taxon>
        <taxon>Araneoidea</taxon>
        <taxon>Araneidae</taxon>
        <taxon>Caerostris</taxon>
    </lineage>
</organism>
<evidence type="ECO:0008006" key="3">
    <source>
        <dbReference type="Google" id="ProtNLM"/>
    </source>
</evidence>
<comment type="caution">
    <text evidence="1">The sequence shown here is derived from an EMBL/GenBank/DDBJ whole genome shotgun (WGS) entry which is preliminary data.</text>
</comment>
<name>A0AAV4NIV1_CAEEX</name>
<sequence>MPDFRIAHLADRRSNVNMHRSSGRVNALKAGKRENGACQLFLYCRPHGYSSEPSFAPGPTIFAFKRFFNNNKNSETTPRSKRY</sequence>
<protein>
    <recommendedName>
        <fullName evidence="3">Ycf15</fullName>
    </recommendedName>
</protein>
<dbReference type="Proteomes" id="UP001054945">
    <property type="component" value="Unassembled WGS sequence"/>
</dbReference>
<keyword evidence="2" id="KW-1185">Reference proteome</keyword>
<dbReference type="EMBL" id="BPLR01003413">
    <property type="protein sequence ID" value="GIX84259.1"/>
    <property type="molecule type" value="Genomic_DNA"/>
</dbReference>
<evidence type="ECO:0000313" key="2">
    <source>
        <dbReference type="Proteomes" id="UP001054945"/>
    </source>
</evidence>
<accession>A0AAV4NIV1</accession>
<proteinExistence type="predicted"/>
<dbReference type="AlphaFoldDB" id="A0AAV4NIV1"/>
<gene>
    <name evidence="1" type="ORF">CEXT_601971</name>
</gene>